<organism evidence="3 4">
    <name type="scientific">Trametes pubescens</name>
    <name type="common">White-rot fungus</name>
    <dbReference type="NCBI Taxonomy" id="154538"/>
    <lineage>
        <taxon>Eukaryota</taxon>
        <taxon>Fungi</taxon>
        <taxon>Dikarya</taxon>
        <taxon>Basidiomycota</taxon>
        <taxon>Agaricomycotina</taxon>
        <taxon>Agaricomycetes</taxon>
        <taxon>Polyporales</taxon>
        <taxon>Polyporaceae</taxon>
        <taxon>Trametes</taxon>
    </lineage>
</organism>
<dbReference type="PRINTS" id="PR00081">
    <property type="entry name" value="GDHRDH"/>
</dbReference>
<dbReference type="AlphaFoldDB" id="A0A1M2VH10"/>
<evidence type="ECO:0000313" key="4">
    <source>
        <dbReference type="Proteomes" id="UP000184267"/>
    </source>
</evidence>
<dbReference type="OrthoDB" id="1274115at2759"/>
<dbReference type="Gene3D" id="3.40.50.720">
    <property type="entry name" value="NAD(P)-binding Rossmann-like Domain"/>
    <property type="match status" value="1"/>
</dbReference>
<name>A0A1M2VH10_TRAPU</name>
<dbReference type="STRING" id="154538.A0A1M2VH10"/>
<dbReference type="PANTHER" id="PTHR43976:SF16">
    <property type="entry name" value="SHORT-CHAIN DEHYDROGENASE_REDUCTASE FAMILY PROTEIN"/>
    <property type="match status" value="1"/>
</dbReference>
<proteinExistence type="inferred from homology"/>
<keyword evidence="2" id="KW-0560">Oxidoreductase</keyword>
<comment type="caution">
    <text evidence="3">The sequence shown here is derived from an EMBL/GenBank/DDBJ whole genome shotgun (WGS) entry which is preliminary data.</text>
</comment>
<evidence type="ECO:0000313" key="3">
    <source>
        <dbReference type="EMBL" id="OJT06881.1"/>
    </source>
</evidence>
<evidence type="ECO:0000256" key="2">
    <source>
        <dbReference type="ARBA" id="ARBA00023002"/>
    </source>
</evidence>
<keyword evidence="4" id="KW-1185">Reference proteome</keyword>
<dbReference type="Pfam" id="PF00106">
    <property type="entry name" value="adh_short"/>
    <property type="match status" value="1"/>
</dbReference>
<sequence>MASPRVWFITGTSTGLGKTLVELVLAKGEIVVATARRTAPLNDLKAKYPASHLLVLKLDVSKPSEITAAFAQVKEAFGRLDVVVNNAGWGTFGEVESAVDADARAMFDTNFWGAVDVSRAALAFFRDVNAPGVGGRLVQISSCCGIVGLPGQAFYCASKFGMYPRTPVFPP</sequence>
<dbReference type="InterPro" id="IPR036291">
    <property type="entry name" value="NAD(P)-bd_dom_sf"/>
</dbReference>
<dbReference type="SUPFAM" id="SSF51735">
    <property type="entry name" value="NAD(P)-binding Rossmann-fold domains"/>
    <property type="match status" value="1"/>
</dbReference>
<dbReference type="OMA" id="FWGMVNI"/>
<dbReference type="EMBL" id="MNAD01001244">
    <property type="protein sequence ID" value="OJT06881.1"/>
    <property type="molecule type" value="Genomic_DNA"/>
</dbReference>
<evidence type="ECO:0000256" key="1">
    <source>
        <dbReference type="ARBA" id="ARBA00006484"/>
    </source>
</evidence>
<dbReference type="PRINTS" id="PR00080">
    <property type="entry name" value="SDRFAMILY"/>
</dbReference>
<reference evidence="3 4" key="1">
    <citation type="submission" date="2016-10" db="EMBL/GenBank/DDBJ databases">
        <title>Genome sequence of the basidiomycete white-rot fungus Trametes pubescens.</title>
        <authorList>
            <person name="Makela M.R."/>
            <person name="Granchi Z."/>
            <person name="Peng M."/>
            <person name="De Vries R.P."/>
            <person name="Grigoriev I."/>
            <person name="Riley R."/>
            <person name="Hilden K."/>
        </authorList>
    </citation>
    <scope>NUCLEOTIDE SEQUENCE [LARGE SCALE GENOMIC DNA]</scope>
    <source>
        <strain evidence="3 4">FBCC735</strain>
    </source>
</reference>
<protein>
    <recommendedName>
        <fullName evidence="5">NAD(P)-binding protein</fullName>
    </recommendedName>
</protein>
<dbReference type="InterPro" id="IPR002347">
    <property type="entry name" value="SDR_fam"/>
</dbReference>
<accession>A0A1M2VH10</accession>
<comment type="similarity">
    <text evidence="1">Belongs to the short-chain dehydrogenases/reductases (SDR) family.</text>
</comment>
<dbReference type="GO" id="GO:0016491">
    <property type="term" value="F:oxidoreductase activity"/>
    <property type="evidence" value="ECO:0007669"/>
    <property type="project" value="UniProtKB-KW"/>
</dbReference>
<gene>
    <name evidence="3" type="ORF">TRAPUB_2250</name>
</gene>
<dbReference type="InterPro" id="IPR051911">
    <property type="entry name" value="SDR_oxidoreductase"/>
</dbReference>
<evidence type="ECO:0008006" key="5">
    <source>
        <dbReference type="Google" id="ProtNLM"/>
    </source>
</evidence>
<dbReference type="Proteomes" id="UP000184267">
    <property type="component" value="Unassembled WGS sequence"/>
</dbReference>
<dbReference type="PANTHER" id="PTHR43976">
    <property type="entry name" value="SHORT CHAIN DEHYDROGENASE"/>
    <property type="match status" value="1"/>
</dbReference>